<evidence type="ECO:0008006" key="4">
    <source>
        <dbReference type="Google" id="ProtNLM"/>
    </source>
</evidence>
<feature type="transmembrane region" description="Helical" evidence="1">
    <location>
        <begin position="61"/>
        <end position="86"/>
    </location>
</feature>
<evidence type="ECO:0000313" key="2">
    <source>
        <dbReference type="EMBL" id="MYN44307.1"/>
    </source>
</evidence>
<gene>
    <name evidence="2" type="ORF">GTP23_04380</name>
</gene>
<protein>
    <recommendedName>
        <fullName evidence="4">DUF3325 family protein</fullName>
    </recommendedName>
</protein>
<keyword evidence="1" id="KW-0812">Transmembrane</keyword>
<dbReference type="RefSeq" id="WP_155433323.1">
    <property type="nucleotide sequence ID" value="NZ_WWCL01000001.1"/>
</dbReference>
<evidence type="ECO:0000256" key="1">
    <source>
        <dbReference type="SAM" id="Phobius"/>
    </source>
</evidence>
<keyword evidence="1" id="KW-0472">Membrane</keyword>
<comment type="caution">
    <text evidence="2">The sequence shown here is derived from an EMBL/GenBank/DDBJ whole genome shotgun (WGS) entry which is preliminary data.</text>
</comment>
<sequence length="91" mass="9914">MSYSFLLSLLAQCAGTVLLYLASPKQHWLATPLAARPARALACVLLLAALAGLLHSFQLAAALFVFLHVLMLLLLLLPYCGAWLVLRRRAV</sequence>
<keyword evidence="1" id="KW-1133">Transmembrane helix</keyword>
<organism evidence="2 3">
    <name type="scientific">Duganella fentianensis</name>
    <dbReference type="NCBI Taxonomy" id="2692177"/>
    <lineage>
        <taxon>Bacteria</taxon>
        <taxon>Pseudomonadati</taxon>
        <taxon>Pseudomonadota</taxon>
        <taxon>Betaproteobacteria</taxon>
        <taxon>Burkholderiales</taxon>
        <taxon>Oxalobacteraceae</taxon>
        <taxon>Telluria group</taxon>
        <taxon>Duganella</taxon>
    </lineage>
</organism>
<dbReference type="Proteomes" id="UP000444316">
    <property type="component" value="Unassembled WGS sequence"/>
</dbReference>
<evidence type="ECO:0000313" key="3">
    <source>
        <dbReference type="Proteomes" id="UP000444316"/>
    </source>
</evidence>
<keyword evidence="3" id="KW-1185">Reference proteome</keyword>
<dbReference type="EMBL" id="WWCL01000001">
    <property type="protein sequence ID" value="MYN44307.1"/>
    <property type="molecule type" value="Genomic_DNA"/>
</dbReference>
<dbReference type="AlphaFoldDB" id="A0A845HX54"/>
<accession>A0A845HX54</accession>
<reference evidence="2" key="1">
    <citation type="submission" date="2019-12" db="EMBL/GenBank/DDBJ databases">
        <title>Novel species isolated from a subtropical stream in China.</title>
        <authorList>
            <person name="Lu H."/>
        </authorList>
    </citation>
    <scope>NUCLEOTIDE SEQUENCE [LARGE SCALE GENOMIC DNA]</scope>
    <source>
        <strain evidence="2">FT93W</strain>
    </source>
</reference>
<feature type="transmembrane region" description="Helical" evidence="1">
    <location>
        <begin position="34"/>
        <end position="54"/>
    </location>
</feature>
<name>A0A845HX54_9BURK</name>
<proteinExistence type="predicted"/>